<evidence type="ECO:0000256" key="6">
    <source>
        <dbReference type="ARBA" id="ARBA00022989"/>
    </source>
</evidence>
<keyword evidence="3" id="KW-0337">GPI-anchor biosynthesis</keyword>
<dbReference type="EMBL" id="KZ107856">
    <property type="protein sequence ID" value="OSS44704.1"/>
    <property type="molecule type" value="Genomic_DNA"/>
</dbReference>
<evidence type="ECO:0000313" key="11">
    <source>
        <dbReference type="Proteomes" id="UP000193240"/>
    </source>
</evidence>
<dbReference type="AlphaFoldDB" id="A0A1Y2LL30"/>
<comment type="subcellular location">
    <subcellularLocation>
        <location evidence="1">Endoplasmic reticulum membrane</location>
        <topology evidence="1">Multi-pass membrane protein</topology>
    </subcellularLocation>
</comment>
<feature type="transmembrane region" description="Helical" evidence="9">
    <location>
        <begin position="156"/>
        <end position="174"/>
    </location>
</feature>
<proteinExistence type="predicted"/>
<evidence type="ECO:0000256" key="1">
    <source>
        <dbReference type="ARBA" id="ARBA00004477"/>
    </source>
</evidence>
<keyword evidence="4 9" id="KW-0812">Transmembrane</keyword>
<dbReference type="InterPro" id="IPR009580">
    <property type="entry name" value="GPI_biosynthesis_protein_Pig-F"/>
</dbReference>
<evidence type="ECO:0000256" key="8">
    <source>
        <dbReference type="SAM" id="MobiDB-lite"/>
    </source>
</evidence>
<feature type="transmembrane region" description="Helical" evidence="9">
    <location>
        <begin position="122"/>
        <end position="144"/>
    </location>
</feature>
<dbReference type="STRING" id="105696.A0A1Y2LL30"/>
<name>A0A1Y2LL30_EPING</name>
<dbReference type="OMA" id="WQRWPVT"/>
<dbReference type="GO" id="GO:0006506">
    <property type="term" value="P:GPI anchor biosynthetic process"/>
    <property type="evidence" value="ECO:0007669"/>
    <property type="project" value="UniProtKB-UniPathway"/>
</dbReference>
<evidence type="ECO:0000256" key="5">
    <source>
        <dbReference type="ARBA" id="ARBA00022824"/>
    </source>
</evidence>
<comment type="pathway">
    <text evidence="2">Glycolipid biosynthesis; glycosylphosphatidylinositol-anchor biosynthesis.</text>
</comment>
<keyword evidence="11" id="KW-1185">Reference proteome</keyword>
<keyword evidence="6 9" id="KW-1133">Transmembrane helix</keyword>
<sequence length="254" mass="26125">MASAPSTPAAAAGSNPPASPIEPLPTDLARSYTHVHPLLLLSLFAWRFDALVADPAPVLLSSLLPVAALQVAYVALCLPPTSGSSSAAAIRRKVGAGEKKKGGVAGAGGKVERGWNGTVVPAFLSLLLTALAATPLLAALLVLFGAPATTHHAHTLLAAAHMAVLGALPLVYVHGVRGETWRQAVALLLPVDEVYGGLIGTVVGAWLGAVPVPLDWDREWQQWPVTIVTGAYVGYALGKVVGGTVLRGKKVLFE</sequence>
<keyword evidence="7 9" id="KW-0472">Membrane</keyword>
<evidence type="ECO:0000256" key="2">
    <source>
        <dbReference type="ARBA" id="ARBA00004687"/>
    </source>
</evidence>
<evidence type="ECO:0000256" key="7">
    <source>
        <dbReference type="ARBA" id="ARBA00023136"/>
    </source>
</evidence>
<evidence type="ECO:0000256" key="9">
    <source>
        <dbReference type="SAM" id="Phobius"/>
    </source>
</evidence>
<dbReference type="Pfam" id="PF06699">
    <property type="entry name" value="PIG-F"/>
    <property type="match status" value="1"/>
</dbReference>
<protein>
    <recommendedName>
        <fullName evidence="12">Glycosylphosphatidylinositol anchor biosynthesis protein 11</fullName>
    </recommendedName>
</protein>
<evidence type="ECO:0000256" key="3">
    <source>
        <dbReference type="ARBA" id="ARBA00022502"/>
    </source>
</evidence>
<gene>
    <name evidence="10" type="ORF">B5807_10502</name>
</gene>
<accession>A0A1Y2LL30</accession>
<dbReference type="InParanoid" id="A0A1Y2LL30"/>
<keyword evidence="5" id="KW-0256">Endoplasmic reticulum</keyword>
<dbReference type="FunCoup" id="A0A1Y2LL30">
    <property type="interactions" value="155"/>
</dbReference>
<feature type="region of interest" description="Disordered" evidence="8">
    <location>
        <begin position="1"/>
        <end position="22"/>
    </location>
</feature>
<dbReference type="GO" id="GO:0005789">
    <property type="term" value="C:endoplasmic reticulum membrane"/>
    <property type="evidence" value="ECO:0007669"/>
    <property type="project" value="UniProtKB-SubCell"/>
</dbReference>
<reference evidence="10 11" key="1">
    <citation type="journal article" date="2017" name="Genome Announc.">
        <title>Genome sequence of the saprophytic ascomycete Epicoccum nigrum ICMP 19927 strain isolated from New Zealand.</title>
        <authorList>
            <person name="Fokin M."/>
            <person name="Fleetwood D."/>
            <person name="Weir B.S."/>
            <person name="Villas-Boas S.G."/>
        </authorList>
    </citation>
    <scope>NUCLEOTIDE SEQUENCE [LARGE SCALE GENOMIC DNA]</scope>
    <source>
        <strain evidence="10 11">ICMP 19927</strain>
    </source>
</reference>
<dbReference type="Proteomes" id="UP000193240">
    <property type="component" value="Unassembled WGS sequence"/>
</dbReference>
<feature type="compositionally biased region" description="Low complexity" evidence="8">
    <location>
        <begin position="1"/>
        <end position="16"/>
    </location>
</feature>
<feature type="transmembrane region" description="Helical" evidence="9">
    <location>
        <begin position="194"/>
        <end position="214"/>
    </location>
</feature>
<evidence type="ECO:0000256" key="4">
    <source>
        <dbReference type="ARBA" id="ARBA00022692"/>
    </source>
</evidence>
<evidence type="ECO:0000313" key="10">
    <source>
        <dbReference type="EMBL" id="OSS44704.1"/>
    </source>
</evidence>
<evidence type="ECO:0008006" key="12">
    <source>
        <dbReference type="Google" id="ProtNLM"/>
    </source>
</evidence>
<organism evidence="10 11">
    <name type="scientific">Epicoccum nigrum</name>
    <name type="common">Soil fungus</name>
    <name type="synonym">Epicoccum purpurascens</name>
    <dbReference type="NCBI Taxonomy" id="105696"/>
    <lineage>
        <taxon>Eukaryota</taxon>
        <taxon>Fungi</taxon>
        <taxon>Dikarya</taxon>
        <taxon>Ascomycota</taxon>
        <taxon>Pezizomycotina</taxon>
        <taxon>Dothideomycetes</taxon>
        <taxon>Pleosporomycetidae</taxon>
        <taxon>Pleosporales</taxon>
        <taxon>Pleosporineae</taxon>
        <taxon>Didymellaceae</taxon>
        <taxon>Epicoccum</taxon>
    </lineage>
</organism>
<dbReference type="UniPathway" id="UPA00196"/>